<organism evidence="2 3">
    <name type="scientific">Candidatus Roizmanbacteria bacterium RIFCSPLOWO2_01_FULL_45_11</name>
    <dbReference type="NCBI Taxonomy" id="1802070"/>
    <lineage>
        <taxon>Bacteria</taxon>
        <taxon>Candidatus Roizmaniibacteriota</taxon>
    </lineage>
</organism>
<protein>
    <submittedName>
        <fullName evidence="2">Uncharacterized protein</fullName>
    </submittedName>
</protein>
<keyword evidence="1" id="KW-1133">Transmembrane helix</keyword>
<evidence type="ECO:0000313" key="3">
    <source>
        <dbReference type="Proteomes" id="UP000178486"/>
    </source>
</evidence>
<evidence type="ECO:0000313" key="2">
    <source>
        <dbReference type="EMBL" id="OGK55358.1"/>
    </source>
</evidence>
<keyword evidence="1" id="KW-0472">Membrane</keyword>
<dbReference type="AlphaFoldDB" id="A0A1F7JIC5"/>
<feature type="transmembrane region" description="Helical" evidence="1">
    <location>
        <begin position="14"/>
        <end position="35"/>
    </location>
</feature>
<sequence>MKHTTLFGLHDKDIMHHILLAIILFVGLLSVWGLANKPGLQFTVGTLTACAYVGWGAFHHYHDGDLHAKNMVEYVLLALLGIMVLAFIFL</sequence>
<proteinExistence type="predicted"/>
<gene>
    <name evidence="2" type="ORF">A3B56_01010</name>
</gene>
<evidence type="ECO:0000256" key="1">
    <source>
        <dbReference type="SAM" id="Phobius"/>
    </source>
</evidence>
<reference evidence="2 3" key="1">
    <citation type="journal article" date="2016" name="Nat. Commun.">
        <title>Thousands of microbial genomes shed light on interconnected biogeochemical processes in an aquifer system.</title>
        <authorList>
            <person name="Anantharaman K."/>
            <person name="Brown C.T."/>
            <person name="Hug L.A."/>
            <person name="Sharon I."/>
            <person name="Castelle C.J."/>
            <person name="Probst A.J."/>
            <person name="Thomas B.C."/>
            <person name="Singh A."/>
            <person name="Wilkins M.J."/>
            <person name="Karaoz U."/>
            <person name="Brodie E.L."/>
            <person name="Williams K.H."/>
            <person name="Hubbard S.S."/>
            <person name="Banfield J.F."/>
        </authorList>
    </citation>
    <scope>NUCLEOTIDE SEQUENCE [LARGE SCALE GENOMIC DNA]</scope>
</reference>
<feature type="transmembrane region" description="Helical" evidence="1">
    <location>
        <begin position="42"/>
        <end position="59"/>
    </location>
</feature>
<feature type="transmembrane region" description="Helical" evidence="1">
    <location>
        <begin position="71"/>
        <end position="89"/>
    </location>
</feature>
<comment type="caution">
    <text evidence="2">The sequence shown here is derived from an EMBL/GenBank/DDBJ whole genome shotgun (WGS) entry which is preliminary data.</text>
</comment>
<name>A0A1F7JIC5_9BACT</name>
<dbReference type="Proteomes" id="UP000178486">
    <property type="component" value="Unassembled WGS sequence"/>
</dbReference>
<keyword evidence="1" id="KW-0812">Transmembrane</keyword>
<accession>A0A1F7JIC5</accession>
<dbReference type="EMBL" id="MGAU01000018">
    <property type="protein sequence ID" value="OGK55358.1"/>
    <property type="molecule type" value="Genomic_DNA"/>
</dbReference>